<reference evidence="3 4" key="1">
    <citation type="submission" date="2019-06" db="EMBL/GenBank/DDBJ databases">
        <title>Draft genome of Aliikangiella marina GYP-15.</title>
        <authorList>
            <person name="Wang G."/>
        </authorList>
    </citation>
    <scope>NUCLEOTIDE SEQUENCE [LARGE SCALE GENOMIC DNA]</scope>
    <source>
        <strain evidence="3 4">GYP-15</strain>
    </source>
</reference>
<feature type="domain" description="RNA polymerase sigma factor 70 region 4 type 2" evidence="1">
    <location>
        <begin position="131"/>
        <end position="173"/>
    </location>
</feature>
<sequence length="424" mass="48644">MSHQAVEHLFRHEYGQLVALLTRRFGIEHIETIEDSVQWSMAQALEKWTHTESNRATVPENSSGWLYKASYNRIISELRAVKRHNELLQKQADNQTALAIKNSEQNELSDLTLSGELKDSLLRMLFFACNSALPVESQLVFTLKTLCGFSIKEVASRLFISEENAYKRFSRAKVILKKLSKEFPEMPEEQLNDRLDLVYRVLYLIFTEGYLSSHGKEAIRTELCDEALRLALVLLDSNVGRKPESYALIALMYLQSARINTRKNSSGALQLLEFQERSKWNSDLITKGLHFLHASTNSESISRYHIEAGIAAEHCIAKSYEDTRWEKIVDSYCLLEKLSHSPLHTLNRAIATAEWKGAKAGLDVLERTKAPGWLTKSYHWYAVMADLNFRSGNKELGTEYMNLAFDTSPTKEIEDLLKQRLEQY</sequence>
<comment type="caution">
    <text evidence="3">The sequence shown here is derived from an EMBL/GenBank/DDBJ whole genome shotgun (WGS) entry which is preliminary data.</text>
</comment>
<evidence type="ECO:0000313" key="4">
    <source>
        <dbReference type="Proteomes" id="UP000317839"/>
    </source>
</evidence>
<dbReference type="Pfam" id="PF08281">
    <property type="entry name" value="Sigma70_r4_2"/>
    <property type="match status" value="1"/>
</dbReference>
<dbReference type="RefSeq" id="WP_142943543.1">
    <property type="nucleotide sequence ID" value="NZ_VIKR01000005.1"/>
</dbReference>
<dbReference type="InterPro" id="IPR014284">
    <property type="entry name" value="RNA_pol_sigma-70_dom"/>
</dbReference>
<dbReference type="InterPro" id="IPR036388">
    <property type="entry name" value="WH-like_DNA-bd_sf"/>
</dbReference>
<dbReference type="Gene3D" id="1.10.10.10">
    <property type="entry name" value="Winged helix-like DNA-binding domain superfamily/Winged helix DNA-binding domain"/>
    <property type="match status" value="1"/>
</dbReference>
<proteinExistence type="predicted"/>
<feature type="domain" description="DUF6596" evidence="2">
    <location>
        <begin position="194"/>
        <end position="295"/>
    </location>
</feature>
<protein>
    <submittedName>
        <fullName evidence="3">Sigma-70 family RNA polymerase sigma factor</fullName>
    </submittedName>
</protein>
<dbReference type="InterPro" id="IPR013325">
    <property type="entry name" value="RNA_pol_sigma_r2"/>
</dbReference>
<dbReference type="PANTHER" id="PTHR47756">
    <property type="entry name" value="BLL6612 PROTEIN-RELATED"/>
    <property type="match status" value="1"/>
</dbReference>
<evidence type="ECO:0000313" key="3">
    <source>
        <dbReference type="EMBL" id="TQV72213.1"/>
    </source>
</evidence>
<dbReference type="PANTHER" id="PTHR47756:SF2">
    <property type="entry name" value="BLL6612 PROTEIN"/>
    <property type="match status" value="1"/>
</dbReference>
<dbReference type="Gene3D" id="1.10.1740.10">
    <property type="match status" value="1"/>
</dbReference>
<gene>
    <name evidence="3" type="ORF">FLL45_18515</name>
</gene>
<dbReference type="GO" id="GO:0016987">
    <property type="term" value="F:sigma factor activity"/>
    <property type="evidence" value="ECO:0007669"/>
    <property type="project" value="InterPro"/>
</dbReference>
<dbReference type="AlphaFoldDB" id="A0A545T4R8"/>
<dbReference type="GO" id="GO:0006352">
    <property type="term" value="P:DNA-templated transcription initiation"/>
    <property type="evidence" value="ECO:0007669"/>
    <property type="project" value="InterPro"/>
</dbReference>
<dbReference type="InterPro" id="IPR013249">
    <property type="entry name" value="RNA_pol_sigma70_r4_t2"/>
</dbReference>
<dbReference type="Proteomes" id="UP000317839">
    <property type="component" value="Unassembled WGS sequence"/>
</dbReference>
<dbReference type="GO" id="GO:0003677">
    <property type="term" value="F:DNA binding"/>
    <property type="evidence" value="ECO:0007669"/>
    <property type="project" value="InterPro"/>
</dbReference>
<dbReference type="SUPFAM" id="SSF88659">
    <property type="entry name" value="Sigma3 and sigma4 domains of RNA polymerase sigma factors"/>
    <property type="match status" value="1"/>
</dbReference>
<organism evidence="3 4">
    <name type="scientific">Aliikangiella marina</name>
    <dbReference type="NCBI Taxonomy" id="1712262"/>
    <lineage>
        <taxon>Bacteria</taxon>
        <taxon>Pseudomonadati</taxon>
        <taxon>Pseudomonadota</taxon>
        <taxon>Gammaproteobacteria</taxon>
        <taxon>Oceanospirillales</taxon>
        <taxon>Pleioneaceae</taxon>
        <taxon>Aliikangiella</taxon>
    </lineage>
</organism>
<evidence type="ECO:0000259" key="2">
    <source>
        <dbReference type="Pfam" id="PF20239"/>
    </source>
</evidence>
<dbReference type="EMBL" id="VIKR01000005">
    <property type="protein sequence ID" value="TQV72213.1"/>
    <property type="molecule type" value="Genomic_DNA"/>
</dbReference>
<accession>A0A545T4R8</accession>
<dbReference type="InterPro" id="IPR013324">
    <property type="entry name" value="RNA_pol_sigma_r3/r4-like"/>
</dbReference>
<name>A0A545T4R8_9GAMM</name>
<dbReference type="OrthoDB" id="9780299at2"/>
<dbReference type="SUPFAM" id="SSF88946">
    <property type="entry name" value="Sigma2 domain of RNA polymerase sigma factors"/>
    <property type="match status" value="1"/>
</dbReference>
<evidence type="ECO:0000259" key="1">
    <source>
        <dbReference type="Pfam" id="PF08281"/>
    </source>
</evidence>
<dbReference type="Pfam" id="PF20239">
    <property type="entry name" value="DUF6596"/>
    <property type="match status" value="1"/>
</dbReference>
<dbReference type="NCBIfam" id="TIGR02937">
    <property type="entry name" value="sigma70-ECF"/>
    <property type="match status" value="1"/>
</dbReference>
<keyword evidence="4" id="KW-1185">Reference proteome</keyword>
<dbReference type="InterPro" id="IPR046531">
    <property type="entry name" value="DUF6596"/>
</dbReference>